<feature type="region of interest" description="Disordered" evidence="1">
    <location>
        <begin position="213"/>
        <end position="233"/>
    </location>
</feature>
<sequence length="233" mass="24896">MPGRTGVIGTVEGDHHRGNDHVRQQALHRAAIRQAGPPPRQWPDDAVQDRRGSPSAGRSRRNASWPCRRRRGGRADRGRGDRRGPGRAGRADPPRRGAGRSRRRVAPTGFAIFRRALQRPGLRCARGSVPASFTFSIGAEASARTLLQENRGGLFDGAVGSTRPDIVRQQGADMDNRDKSPRERSRNHAAIGWLAVIVTLAAIGAFVLAEGSGDPSDGLQPGAAAPAPTEPAQ</sequence>
<feature type="compositionally biased region" description="Low complexity" evidence="1">
    <location>
        <begin position="221"/>
        <end position="233"/>
    </location>
</feature>
<feature type="transmembrane region" description="Helical" evidence="2">
    <location>
        <begin position="189"/>
        <end position="209"/>
    </location>
</feature>
<dbReference type="Proteomes" id="UP000000321">
    <property type="component" value="Unassembled WGS sequence"/>
</dbReference>
<dbReference type="EMBL" id="AAPJ01000003">
    <property type="protein sequence ID" value="EAS50337.1"/>
    <property type="molecule type" value="Genomic_DNA"/>
</dbReference>
<evidence type="ECO:0000256" key="2">
    <source>
        <dbReference type="SAM" id="Phobius"/>
    </source>
</evidence>
<dbReference type="HOGENOM" id="CLU_1188879_0_0_5"/>
<keyword evidence="4" id="KW-1185">Reference proteome</keyword>
<gene>
    <name evidence="3" type="ORF">SI859A1_01704</name>
</gene>
<keyword evidence="2" id="KW-0472">Membrane</keyword>
<feature type="compositionally biased region" description="Basic and acidic residues" evidence="1">
    <location>
        <begin position="12"/>
        <end position="23"/>
    </location>
</feature>
<keyword evidence="2" id="KW-1133">Transmembrane helix</keyword>
<comment type="caution">
    <text evidence="3">The sequence shown here is derived from an EMBL/GenBank/DDBJ whole genome shotgun (WGS) entry which is preliminary data.</text>
</comment>
<reference evidence="3 4" key="1">
    <citation type="journal article" date="2008" name="Appl. Environ. Microbiol.">
        <title>Genomic insights into Mn(II) oxidation by the marine alphaproteobacterium Aurantimonas sp. strain SI85-9A1.</title>
        <authorList>
            <person name="Dick G.J."/>
            <person name="Podell S."/>
            <person name="Johnson H.A."/>
            <person name="Rivera-Espinoza Y."/>
            <person name="Bernier-Latmani R."/>
            <person name="McCarthy J.K."/>
            <person name="Torpey J.W."/>
            <person name="Clement B.G."/>
            <person name="Gaasterland T."/>
            <person name="Tebo B.M."/>
        </authorList>
    </citation>
    <scope>NUCLEOTIDE SEQUENCE [LARGE SCALE GENOMIC DNA]</scope>
    <source>
        <strain evidence="3 4">SI85-9A1</strain>
    </source>
</reference>
<feature type="region of interest" description="Disordered" evidence="1">
    <location>
        <begin position="1"/>
        <end position="107"/>
    </location>
</feature>
<name>Q1YHY0_AURMS</name>
<accession>Q1YHY0</accession>
<evidence type="ECO:0000313" key="4">
    <source>
        <dbReference type="Proteomes" id="UP000000321"/>
    </source>
</evidence>
<evidence type="ECO:0000256" key="1">
    <source>
        <dbReference type="SAM" id="MobiDB-lite"/>
    </source>
</evidence>
<organism evidence="3 4">
    <name type="scientific">Aurantimonas manganoxydans (strain ATCC BAA-1229 / DSM 21871 / SI85-9A1)</name>
    <dbReference type="NCBI Taxonomy" id="287752"/>
    <lineage>
        <taxon>Bacteria</taxon>
        <taxon>Pseudomonadati</taxon>
        <taxon>Pseudomonadota</taxon>
        <taxon>Alphaproteobacteria</taxon>
        <taxon>Hyphomicrobiales</taxon>
        <taxon>Aurantimonadaceae</taxon>
        <taxon>Aurantimonas</taxon>
    </lineage>
</organism>
<keyword evidence="2" id="KW-0812">Transmembrane</keyword>
<feature type="compositionally biased region" description="Basic and acidic residues" evidence="1">
    <location>
        <begin position="73"/>
        <end position="95"/>
    </location>
</feature>
<proteinExistence type="predicted"/>
<protein>
    <submittedName>
        <fullName evidence="3">Uncharacterized protein</fullName>
    </submittedName>
</protein>
<evidence type="ECO:0000313" key="3">
    <source>
        <dbReference type="EMBL" id="EAS50337.1"/>
    </source>
</evidence>
<dbReference type="BioCyc" id="AURANTIMONAS:SI859A1_01704-MONOMER"/>
<dbReference type="AlphaFoldDB" id="Q1YHY0"/>